<comment type="caution">
    <text evidence="1">The sequence shown here is derived from an EMBL/GenBank/DDBJ whole genome shotgun (WGS) entry which is preliminary data.</text>
</comment>
<evidence type="ECO:0000313" key="2">
    <source>
        <dbReference type="Proteomes" id="UP001054837"/>
    </source>
</evidence>
<evidence type="ECO:0000313" key="1">
    <source>
        <dbReference type="EMBL" id="GIX98287.1"/>
    </source>
</evidence>
<gene>
    <name evidence="1" type="primary">AVEN_109778_1</name>
    <name evidence="1" type="ORF">CDAR_17041</name>
</gene>
<reference evidence="1 2" key="1">
    <citation type="submission" date="2021-06" db="EMBL/GenBank/DDBJ databases">
        <title>Caerostris darwini draft genome.</title>
        <authorList>
            <person name="Kono N."/>
            <person name="Arakawa K."/>
        </authorList>
    </citation>
    <scope>NUCLEOTIDE SEQUENCE [LARGE SCALE GENOMIC DNA]</scope>
</reference>
<proteinExistence type="predicted"/>
<sequence>MVMDDVESLFRFIDPQIASDFNFIKGVLSAATTSDHRCSVPSCTDTTSGDDTSTLLDFFSNPTGRSPISAGNIRRKLYLSSSKTHTALRRP</sequence>
<accession>A0AAV4PLM8</accession>
<organism evidence="1 2">
    <name type="scientific">Caerostris darwini</name>
    <dbReference type="NCBI Taxonomy" id="1538125"/>
    <lineage>
        <taxon>Eukaryota</taxon>
        <taxon>Metazoa</taxon>
        <taxon>Ecdysozoa</taxon>
        <taxon>Arthropoda</taxon>
        <taxon>Chelicerata</taxon>
        <taxon>Arachnida</taxon>
        <taxon>Araneae</taxon>
        <taxon>Araneomorphae</taxon>
        <taxon>Entelegynae</taxon>
        <taxon>Araneoidea</taxon>
        <taxon>Araneidae</taxon>
        <taxon>Caerostris</taxon>
    </lineage>
</organism>
<dbReference type="EMBL" id="BPLQ01003131">
    <property type="protein sequence ID" value="GIX98287.1"/>
    <property type="molecule type" value="Genomic_DNA"/>
</dbReference>
<dbReference type="AlphaFoldDB" id="A0AAV4PLM8"/>
<dbReference type="Proteomes" id="UP001054837">
    <property type="component" value="Unassembled WGS sequence"/>
</dbReference>
<protein>
    <submittedName>
        <fullName evidence="1">Uncharacterized protein</fullName>
    </submittedName>
</protein>
<keyword evidence="2" id="KW-1185">Reference proteome</keyword>
<name>A0AAV4PLM8_9ARAC</name>